<dbReference type="InterPro" id="IPR020843">
    <property type="entry name" value="ER"/>
</dbReference>
<keyword evidence="1" id="KW-0560">Oxidoreductase</keyword>
<dbReference type="SMART" id="SM00829">
    <property type="entry name" value="PKS_ER"/>
    <property type="match status" value="1"/>
</dbReference>
<dbReference type="AlphaFoldDB" id="A0A1Y2FGI6"/>
<dbReference type="InterPro" id="IPR041694">
    <property type="entry name" value="ADH_N_2"/>
</dbReference>
<proteinExistence type="predicted"/>
<dbReference type="Gene3D" id="3.40.50.720">
    <property type="entry name" value="NAD(P)-binding Rossmann-like Domain"/>
    <property type="match status" value="1"/>
</dbReference>
<dbReference type="PANTHER" id="PTHR43205:SF42">
    <property type="entry name" value="ALCOHOL DEHYDROGENASE, ZINC-CONTAINING (AFU_ORTHOLOGUE AFUA_7G04530)"/>
    <property type="match status" value="1"/>
</dbReference>
<dbReference type="InterPro" id="IPR036291">
    <property type="entry name" value="NAD(P)-bd_dom_sf"/>
</dbReference>
<evidence type="ECO:0000313" key="4">
    <source>
        <dbReference type="EMBL" id="ORY82524.1"/>
    </source>
</evidence>
<dbReference type="OrthoDB" id="809632at2759"/>
<dbReference type="RefSeq" id="XP_040725395.1">
    <property type="nucleotide sequence ID" value="XM_040867738.1"/>
</dbReference>
<dbReference type="CDD" id="cd05288">
    <property type="entry name" value="PGDH"/>
    <property type="match status" value="1"/>
</dbReference>
<dbReference type="FunFam" id="3.40.50.720:FF:000121">
    <property type="entry name" value="Prostaglandin reductase 2"/>
    <property type="match status" value="1"/>
</dbReference>
<protein>
    <recommendedName>
        <fullName evidence="3">Enoyl reductase (ER) domain-containing protein</fullName>
    </recommendedName>
</protein>
<dbReference type="InterPro" id="IPR013149">
    <property type="entry name" value="ADH-like_C"/>
</dbReference>
<comment type="caution">
    <text evidence="4">The sequence shown here is derived from an EMBL/GenBank/DDBJ whole genome shotgun (WGS) entry which is preliminary data.</text>
</comment>
<accession>A0A1Y2FGI6</accession>
<organism evidence="4 5">
    <name type="scientific">Protomyces lactucae-debilis</name>
    <dbReference type="NCBI Taxonomy" id="2754530"/>
    <lineage>
        <taxon>Eukaryota</taxon>
        <taxon>Fungi</taxon>
        <taxon>Dikarya</taxon>
        <taxon>Ascomycota</taxon>
        <taxon>Taphrinomycotina</taxon>
        <taxon>Taphrinomycetes</taxon>
        <taxon>Taphrinales</taxon>
        <taxon>Protomycetaceae</taxon>
        <taxon>Protomyces</taxon>
    </lineage>
</organism>
<evidence type="ECO:0000259" key="3">
    <source>
        <dbReference type="SMART" id="SM00829"/>
    </source>
</evidence>
<evidence type="ECO:0000313" key="5">
    <source>
        <dbReference type="Proteomes" id="UP000193685"/>
    </source>
</evidence>
<feature type="domain" description="Enoyl reductase (ER)" evidence="3">
    <location>
        <begin position="18"/>
        <end position="336"/>
    </location>
</feature>
<dbReference type="STRING" id="56484.A0A1Y2FGI6"/>
<feature type="region of interest" description="Disordered" evidence="2">
    <location>
        <begin position="1"/>
        <end position="21"/>
    </location>
</feature>
<keyword evidence="5" id="KW-1185">Reference proteome</keyword>
<dbReference type="PANTHER" id="PTHR43205">
    <property type="entry name" value="PROSTAGLANDIN REDUCTASE"/>
    <property type="match status" value="1"/>
</dbReference>
<dbReference type="EMBL" id="MCFI01000009">
    <property type="protein sequence ID" value="ORY82524.1"/>
    <property type="molecule type" value="Genomic_DNA"/>
</dbReference>
<evidence type="ECO:0000256" key="1">
    <source>
        <dbReference type="ARBA" id="ARBA00023002"/>
    </source>
</evidence>
<sequence length="349" mass="38273">MFKSVHLKERPQSTITSSTFETRTNKPLSAADLKDGELLLRGSVYSLDPAMRGWLNDARSYVPPVKIGEVMRGSAISEVVASKSAEYKAGDYVLATTGWTEYATIKAKHVEPLKLVGKHGIVPGDYQSVLGMTALTAYFGMINCGRIADKPKGSTVVVSGAAGATGIMAGQIAKIYGMRVIGIAGGKEKCEFLKANGFDEAVDYKSKTFYKDLCKVTPNFIDFFFDNVGGEVLDNCFKRAAFKSVFVICGAVSQYLKAKPVGPAYYTNIISQRIRMEGFIVFDYEKEYDSAREKLAEWYSQGKLTKQEHVVKGSVEQLPQALQMLFDGKNTGKLVVHVDRASKAKLSKL</sequence>
<gene>
    <name evidence="4" type="ORF">BCR37DRAFT_347028</name>
</gene>
<dbReference type="SUPFAM" id="SSF50129">
    <property type="entry name" value="GroES-like"/>
    <property type="match status" value="1"/>
</dbReference>
<reference evidence="4 5" key="1">
    <citation type="submission" date="2016-07" db="EMBL/GenBank/DDBJ databases">
        <title>Pervasive Adenine N6-methylation of Active Genes in Fungi.</title>
        <authorList>
            <consortium name="DOE Joint Genome Institute"/>
            <person name="Mondo S.J."/>
            <person name="Dannebaum R.O."/>
            <person name="Kuo R.C."/>
            <person name="Labutti K."/>
            <person name="Haridas S."/>
            <person name="Kuo A."/>
            <person name="Salamov A."/>
            <person name="Ahrendt S.R."/>
            <person name="Lipzen A."/>
            <person name="Sullivan W."/>
            <person name="Andreopoulos W.B."/>
            <person name="Clum A."/>
            <person name="Lindquist E."/>
            <person name="Daum C."/>
            <person name="Ramamoorthy G.K."/>
            <person name="Gryganskyi A."/>
            <person name="Culley D."/>
            <person name="Magnuson J.K."/>
            <person name="James T.Y."/>
            <person name="O'Malley M.A."/>
            <person name="Stajich J.E."/>
            <person name="Spatafora J.W."/>
            <person name="Visel A."/>
            <person name="Grigoriev I.V."/>
        </authorList>
    </citation>
    <scope>NUCLEOTIDE SEQUENCE [LARGE SCALE GENOMIC DNA]</scope>
    <source>
        <strain evidence="4 5">12-1054</strain>
    </source>
</reference>
<dbReference type="Pfam" id="PF00107">
    <property type="entry name" value="ADH_zinc_N"/>
    <property type="match status" value="1"/>
</dbReference>
<feature type="compositionally biased region" description="Basic and acidic residues" evidence="2">
    <location>
        <begin position="1"/>
        <end position="11"/>
    </location>
</feature>
<dbReference type="Proteomes" id="UP000193685">
    <property type="component" value="Unassembled WGS sequence"/>
</dbReference>
<dbReference type="SUPFAM" id="SSF51735">
    <property type="entry name" value="NAD(P)-binding Rossmann-fold domains"/>
    <property type="match status" value="1"/>
</dbReference>
<dbReference type="OMA" id="EEKCRYA"/>
<dbReference type="InterPro" id="IPR011032">
    <property type="entry name" value="GroES-like_sf"/>
</dbReference>
<dbReference type="Pfam" id="PF16884">
    <property type="entry name" value="ADH_N_2"/>
    <property type="match status" value="1"/>
</dbReference>
<dbReference type="Gene3D" id="3.90.180.10">
    <property type="entry name" value="Medium-chain alcohol dehydrogenases, catalytic domain"/>
    <property type="match status" value="1"/>
</dbReference>
<dbReference type="InterPro" id="IPR045010">
    <property type="entry name" value="MDR_fam"/>
</dbReference>
<dbReference type="GO" id="GO:0016628">
    <property type="term" value="F:oxidoreductase activity, acting on the CH-CH group of donors, NAD or NADP as acceptor"/>
    <property type="evidence" value="ECO:0007669"/>
    <property type="project" value="InterPro"/>
</dbReference>
<name>A0A1Y2FGI6_PROLT</name>
<feature type="compositionally biased region" description="Polar residues" evidence="2">
    <location>
        <begin position="12"/>
        <end position="21"/>
    </location>
</feature>
<dbReference type="GeneID" id="63784337"/>
<evidence type="ECO:0000256" key="2">
    <source>
        <dbReference type="SAM" id="MobiDB-lite"/>
    </source>
</evidence>